<dbReference type="InterPro" id="IPR036259">
    <property type="entry name" value="MFS_trans_sf"/>
</dbReference>
<dbReference type="InterPro" id="IPR050375">
    <property type="entry name" value="MFS_TsgA-like"/>
</dbReference>
<keyword evidence="3" id="KW-0472">Membrane</keyword>
<dbReference type="PANTHER" id="PTHR43702:SF3">
    <property type="entry name" value="PROTEIN TSGA"/>
    <property type="match status" value="1"/>
</dbReference>
<dbReference type="PANTHER" id="PTHR43702">
    <property type="entry name" value="L-FUCOSE-PROTON SYMPORTER"/>
    <property type="match status" value="1"/>
</dbReference>
<comment type="subcellular location">
    <subcellularLocation>
        <location evidence="1">Cell inner membrane</location>
        <topology evidence="1">Multi-pass membrane protein</topology>
    </subcellularLocation>
</comment>
<dbReference type="Proteomes" id="UP001297581">
    <property type="component" value="Unassembled WGS sequence"/>
</dbReference>
<feature type="transmembrane region" description="Helical" evidence="3">
    <location>
        <begin position="15"/>
        <end position="36"/>
    </location>
</feature>
<proteinExistence type="predicted"/>
<keyword evidence="3" id="KW-1133">Transmembrane helix</keyword>
<protein>
    <submittedName>
        <fullName evidence="4">Glucose/galactose MFS transporter</fullName>
    </submittedName>
</protein>
<accession>A0AAJ1BK08</accession>
<evidence type="ECO:0000313" key="5">
    <source>
        <dbReference type="Proteomes" id="UP001297581"/>
    </source>
</evidence>
<evidence type="ECO:0000313" key="4">
    <source>
        <dbReference type="EMBL" id="MCH4296145.1"/>
    </source>
</evidence>
<evidence type="ECO:0000256" key="3">
    <source>
        <dbReference type="SAM" id="Phobius"/>
    </source>
</evidence>
<feature type="non-terminal residue" evidence="4">
    <location>
        <position position="1"/>
    </location>
</feature>
<keyword evidence="2" id="KW-1003">Cell membrane</keyword>
<dbReference type="Gene3D" id="1.20.1250.20">
    <property type="entry name" value="MFS general substrate transporter like domains"/>
    <property type="match status" value="1"/>
</dbReference>
<comment type="caution">
    <text evidence="4">The sequence shown here is derived from an EMBL/GenBank/DDBJ whole genome shotgun (WGS) entry which is preliminary data.</text>
</comment>
<dbReference type="GO" id="GO:0005886">
    <property type="term" value="C:plasma membrane"/>
    <property type="evidence" value="ECO:0007669"/>
    <property type="project" value="UniProtKB-SubCell"/>
</dbReference>
<gene>
    <name evidence="4" type="ORF">MJ923_17690</name>
</gene>
<feature type="transmembrane region" description="Helical" evidence="3">
    <location>
        <begin position="43"/>
        <end position="65"/>
    </location>
</feature>
<keyword evidence="3" id="KW-0812">Transmembrane</keyword>
<name>A0AAJ1BK08_9GAMM</name>
<sequence length="75" mass="7509">FPTIFSLALKNLGPATAQGSGILCLAIVGGAIVPLAQGLIADAAGLSVSFLLPVLCYAYILYYGLKGSTPVGEPA</sequence>
<reference evidence="4 5" key="1">
    <citation type="submission" date="2022-02" db="EMBL/GenBank/DDBJ databases">
        <title>The genome sequence of Shewanella sp. 3B26.</title>
        <authorList>
            <person name="Du J."/>
        </authorList>
    </citation>
    <scope>NUCLEOTIDE SEQUENCE [LARGE SCALE GENOMIC DNA]</scope>
    <source>
        <strain evidence="4 5">3B26</strain>
    </source>
</reference>
<dbReference type="EMBL" id="JAKUDL010000008">
    <property type="protein sequence ID" value="MCH4296145.1"/>
    <property type="molecule type" value="Genomic_DNA"/>
</dbReference>
<evidence type="ECO:0000256" key="1">
    <source>
        <dbReference type="ARBA" id="ARBA00004429"/>
    </source>
</evidence>
<evidence type="ECO:0000256" key="2">
    <source>
        <dbReference type="ARBA" id="ARBA00022475"/>
    </source>
</evidence>
<dbReference type="AlphaFoldDB" id="A0AAJ1BK08"/>
<organism evidence="4 5">
    <name type="scientific">Shewanella zhuhaiensis</name>
    <dbReference type="NCBI Taxonomy" id="2919576"/>
    <lineage>
        <taxon>Bacteria</taxon>
        <taxon>Pseudomonadati</taxon>
        <taxon>Pseudomonadota</taxon>
        <taxon>Gammaproteobacteria</taxon>
        <taxon>Alteromonadales</taxon>
        <taxon>Shewanellaceae</taxon>
        <taxon>Shewanella</taxon>
    </lineage>
</organism>
<keyword evidence="5" id="KW-1185">Reference proteome</keyword>